<evidence type="ECO:0000256" key="3">
    <source>
        <dbReference type="ARBA" id="ARBA00022694"/>
    </source>
</evidence>
<keyword evidence="3 6" id="KW-0819">tRNA processing</keyword>
<evidence type="ECO:0000259" key="7">
    <source>
        <dbReference type="Pfam" id="PF01702"/>
    </source>
</evidence>
<dbReference type="FunFam" id="3.20.20.105:FF:000001">
    <property type="entry name" value="Queuine tRNA-ribosyltransferase"/>
    <property type="match status" value="1"/>
</dbReference>
<dbReference type="PANTHER" id="PTHR46499:SF1">
    <property type="entry name" value="QUEUINE TRNA-RIBOSYLTRANSFERASE"/>
    <property type="match status" value="1"/>
</dbReference>
<dbReference type="GO" id="GO:0008616">
    <property type="term" value="P:tRNA queuosine(34) biosynthetic process"/>
    <property type="evidence" value="ECO:0007669"/>
    <property type="project" value="UniProtKB-UniRule"/>
</dbReference>
<evidence type="ECO:0000256" key="4">
    <source>
        <dbReference type="ARBA" id="ARBA00022785"/>
    </source>
</evidence>
<evidence type="ECO:0000256" key="5">
    <source>
        <dbReference type="ARBA" id="ARBA00050112"/>
    </source>
</evidence>
<dbReference type="GO" id="GO:0046872">
    <property type="term" value="F:metal ion binding"/>
    <property type="evidence" value="ECO:0007669"/>
    <property type="project" value="UniProtKB-KW"/>
</dbReference>
<dbReference type="InterPro" id="IPR036511">
    <property type="entry name" value="TGT-like_sf"/>
</dbReference>
<keyword evidence="4 6" id="KW-0671">Queuosine biosynthesis</keyword>
<evidence type="ECO:0000313" key="8">
    <source>
        <dbReference type="EMBL" id="GAP14227.1"/>
    </source>
</evidence>
<dbReference type="AlphaFoldDB" id="A0A0S7BI06"/>
<protein>
    <recommendedName>
        <fullName evidence="6">Queuine tRNA-ribosyltransferase</fullName>
        <ecNumber evidence="6">2.4.2.29</ecNumber>
    </recommendedName>
    <alternativeName>
        <fullName evidence="6">Guanine insertion enzyme</fullName>
    </alternativeName>
    <alternativeName>
        <fullName evidence="6">tRNA-guanine transglycosylase</fullName>
    </alternativeName>
</protein>
<dbReference type="Gene3D" id="3.20.20.105">
    <property type="entry name" value="Queuine tRNA-ribosyltransferase-like"/>
    <property type="match status" value="1"/>
</dbReference>
<dbReference type="GO" id="GO:0005829">
    <property type="term" value="C:cytosol"/>
    <property type="evidence" value="ECO:0007669"/>
    <property type="project" value="TreeGrafter"/>
</dbReference>
<dbReference type="RefSeq" id="WP_075075188.1">
    <property type="nucleotide sequence ID" value="NZ_DF967972.1"/>
</dbReference>
<dbReference type="Pfam" id="PF01702">
    <property type="entry name" value="TGT"/>
    <property type="match status" value="1"/>
</dbReference>
<keyword evidence="9" id="KW-1185">Reference proteome</keyword>
<comment type="similarity">
    <text evidence="6">Belongs to the queuine tRNA-ribosyltransferase family.</text>
</comment>
<feature type="binding site" evidence="6">
    <location>
        <position position="190"/>
    </location>
    <ligand>
        <name>substrate</name>
    </ligand>
</feature>
<feature type="binding site" evidence="6">
    <location>
        <position position="310"/>
    </location>
    <ligand>
        <name>Zn(2+)</name>
        <dbReference type="ChEBI" id="CHEBI:29105"/>
    </ligand>
</feature>
<dbReference type="SUPFAM" id="SSF51713">
    <property type="entry name" value="tRNA-guanine transglycosylase"/>
    <property type="match status" value="1"/>
</dbReference>
<accession>A0A0S7BI06</accession>
<feature type="binding site" evidence="6">
    <location>
        <position position="305"/>
    </location>
    <ligand>
        <name>Zn(2+)</name>
        <dbReference type="ChEBI" id="CHEBI:29105"/>
    </ligand>
</feature>
<feature type="active site" description="Nucleophile" evidence="6">
    <location>
        <position position="267"/>
    </location>
</feature>
<gene>
    <name evidence="6" type="primary">tgt</name>
    <name evidence="8" type="ORF">LARV_01993</name>
</gene>
<dbReference type="NCBIfam" id="TIGR00449">
    <property type="entry name" value="tgt_general"/>
    <property type="match status" value="1"/>
</dbReference>
<dbReference type="EC" id="2.4.2.29" evidence="6"/>
<keyword evidence="2 6" id="KW-0808">Transferase</keyword>
<keyword evidence="6" id="KW-0479">Metal-binding</keyword>
<dbReference type="EMBL" id="DF967972">
    <property type="protein sequence ID" value="GAP14227.1"/>
    <property type="molecule type" value="Genomic_DNA"/>
</dbReference>
<evidence type="ECO:0000256" key="2">
    <source>
        <dbReference type="ARBA" id="ARBA00022679"/>
    </source>
</evidence>
<evidence type="ECO:0000256" key="1">
    <source>
        <dbReference type="ARBA" id="ARBA00022676"/>
    </source>
</evidence>
<reference evidence="8" key="1">
    <citation type="submission" date="2015-07" db="EMBL/GenBank/DDBJ databases">
        <title>Draft Genome Sequences of Anaerolinea thermolimosa IMO-1, Bellilinea caldifistulae GOMI-1, Leptolinea tardivitalis YMTK-2, Levilinea saccharolytica KIBI-1,Longilinea arvoryzae KOME-1, Previously Described as Members of the Anaerolineaceae (Chloroflexi).</title>
        <authorList>
            <person name="Sekiguchi Y."/>
            <person name="Ohashi A."/>
            <person name="Matsuura N."/>
            <person name="Tourlousse M.D."/>
        </authorList>
    </citation>
    <scope>NUCLEOTIDE SEQUENCE [LARGE SCALE GENOMIC DNA]</scope>
    <source>
        <strain evidence="8">KOME-1</strain>
    </source>
</reference>
<comment type="function">
    <text evidence="6">Catalyzes the base-exchange of a guanine (G) residue with the queuine precursor 7-aminomethyl-7-deazaguanine (PreQ1) at position 34 (anticodon wobble position) in tRNAs with GU(N) anticodons (tRNA-Asp, -Asn, -His and -Tyr). Catalysis occurs through a double-displacement mechanism. The nucleophile active site attacks the C1' of nucleotide 34 to detach the guanine base from the RNA, forming a covalent enzyme-RNA intermediate. The proton acceptor active site deprotonates the incoming PreQ1, allowing a nucleophilic attack on the C1' of the ribose to form the product. After dissociation, two additional enzymatic reactions on the tRNA convert PreQ1 to queuine (Q), resulting in the hypermodified nucleoside queuosine (7-(((4,5-cis-dihydroxy-2-cyclopenten-1-yl)amino)methyl)-7-deazaguanosine).</text>
</comment>
<dbReference type="PANTHER" id="PTHR46499">
    <property type="entry name" value="QUEUINE TRNA-RIBOSYLTRANSFERASE"/>
    <property type="match status" value="1"/>
</dbReference>
<evidence type="ECO:0000313" key="9">
    <source>
        <dbReference type="Proteomes" id="UP000055060"/>
    </source>
</evidence>
<keyword evidence="1 6" id="KW-0328">Glycosyltransferase</keyword>
<dbReference type="GO" id="GO:0008479">
    <property type="term" value="F:tRNA-guanosine(34) queuine transglycosylase activity"/>
    <property type="evidence" value="ECO:0007669"/>
    <property type="project" value="UniProtKB-UniRule"/>
</dbReference>
<dbReference type="InterPro" id="IPR002616">
    <property type="entry name" value="tRNA_ribo_trans-like"/>
</dbReference>
<feature type="region of interest" description="RNA binding" evidence="6">
    <location>
        <begin position="248"/>
        <end position="254"/>
    </location>
</feature>
<comment type="pathway">
    <text evidence="6">tRNA modification; tRNA-queuosine biosynthesis.</text>
</comment>
<dbReference type="OrthoDB" id="9805417at2"/>
<feature type="binding site" evidence="6">
    <location>
        <position position="217"/>
    </location>
    <ligand>
        <name>substrate</name>
    </ligand>
</feature>
<keyword evidence="6" id="KW-0862">Zinc</keyword>
<dbReference type="InterPro" id="IPR004803">
    <property type="entry name" value="TGT"/>
</dbReference>
<dbReference type="STRING" id="360412.LARV_01993"/>
<feature type="active site" description="Proton acceptor" evidence="6">
    <location>
        <position position="95"/>
    </location>
</feature>
<organism evidence="8">
    <name type="scientific">Longilinea arvoryzae</name>
    <dbReference type="NCBI Taxonomy" id="360412"/>
    <lineage>
        <taxon>Bacteria</taxon>
        <taxon>Bacillati</taxon>
        <taxon>Chloroflexota</taxon>
        <taxon>Anaerolineae</taxon>
        <taxon>Anaerolineales</taxon>
        <taxon>Anaerolineaceae</taxon>
        <taxon>Longilinea</taxon>
    </lineage>
</organism>
<dbReference type="InterPro" id="IPR050076">
    <property type="entry name" value="ArchSynthase1/Queuine_TRR"/>
</dbReference>
<evidence type="ECO:0000256" key="6">
    <source>
        <dbReference type="HAMAP-Rule" id="MF_00168"/>
    </source>
</evidence>
<dbReference type="Proteomes" id="UP000055060">
    <property type="component" value="Unassembled WGS sequence"/>
</dbReference>
<feature type="binding site" evidence="6">
    <location>
        <position position="149"/>
    </location>
    <ligand>
        <name>substrate</name>
    </ligand>
</feature>
<feature type="binding site" evidence="6">
    <location>
        <position position="336"/>
    </location>
    <ligand>
        <name>Zn(2+)</name>
        <dbReference type="ChEBI" id="CHEBI:29105"/>
    </ligand>
</feature>
<dbReference type="UniPathway" id="UPA00392"/>
<sequence>MSETQSFQFDLLARDGNARAGVFHTPHGDIQTPIFAPVGTQATVKAVTPAQLEEIGANLVLSNTYHLYLRPGADLVAEMGGLHEFMQWPHPMLTDSGGFQVFSLADMRKIDADGVTFKSHIDGSTHRFTPESSIAVQEKLGADIIMSFDECAPPYDRKYNESAMARTHAWAERCLRAKTRPDQALFGIVQGGIFPDLRTQSAEFISSLGFPGHAIGGLSVGETKEEMNTTLQLLNDVLPKDKPRYLMGVGSPEDLINGIRRGVDIFDCVLPTRLARHTAAMTFTGRINLMNATNAHDHRPIDEGCGCYTCQHFTRAYLRHLVVSKEMLAATLISIHNLYTLLELVRRSRKAILNGTFDQFADDFLEHYQSTNAVSTPTTNGANA</sequence>
<feature type="binding site" evidence="6">
    <location>
        <position position="307"/>
    </location>
    <ligand>
        <name>Zn(2+)</name>
        <dbReference type="ChEBI" id="CHEBI:29105"/>
    </ligand>
</feature>
<feature type="binding site" evidence="6">
    <location>
        <begin position="95"/>
        <end position="99"/>
    </location>
    <ligand>
        <name>substrate</name>
    </ligand>
</feature>
<comment type="subunit">
    <text evidence="6">Homodimer. Within each dimer, one monomer is responsible for RNA recognition and catalysis, while the other monomer binds to the replacement base PreQ1.</text>
</comment>
<comment type="cofactor">
    <cofactor evidence="6">
        <name>Zn(2+)</name>
        <dbReference type="ChEBI" id="CHEBI:29105"/>
    </cofactor>
    <text evidence="6">Binds 1 zinc ion per subunit.</text>
</comment>
<proteinExistence type="inferred from homology"/>
<feature type="domain" description="tRNA-guanine(15) transglycosylase-like" evidence="7">
    <location>
        <begin position="17"/>
        <end position="369"/>
    </location>
</feature>
<comment type="catalytic activity">
    <reaction evidence="5 6">
        <text>7-aminomethyl-7-carbaguanine + guanosine(34) in tRNA = 7-aminomethyl-7-carbaguanosine(34) in tRNA + guanine</text>
        <dbReference type="Rhea" id="RHEA:24104"/>
        <dbReference type="Rhea" id="RHEA-COMP:10341"/>
        <dbReference type="Rhea" id="RHEA-COMP:10342"/>
        <dbReference type="ChEBI" id="CHEBI:16235"/>
        <dbReference type="ChEBI" id="CHEBI:58703"/>
        <dbReference type="ChEBI" id="CHEBI:74269"/>
        <dbReference type="ChEBI" id="CHEBI:82833"/>
        <dbReference type="EC" id="2.4.2.29"/>
    </reaction>
</comment>
<name>A0A0S7BI06_9CHLR</name>
<dbReference type="HAMAP" id="MF_00168">
    <property type="entry name" value="Q_tRNA_Tgt"/>
    <property type="match status" value="1"/>
</dbReference>
<dbReference type="NCBIfam" id="TIGR00430">
    <property type="entry name" value="Q_tRNA_tgt"/>
    <property type="match status" value="1"/>
</dbReference>
<feature type="region of interest" description="RNA binding; important for wobble base 34 recognition" evidence="6">
    <location>
        <begin position="272"/>
        <end position="276"/>
    </location>
</feature>